<feature type="transmembrane region" description="Helical" evidence="1">
    <location>
        <begin position="70"/>
        <end position="95"/>
    </location>
</feature>
<evidence type="ECO:0000313" key="2">
    <source>
        <dbReference type="EMBL" id="RPB27083.1"/>
    </source>
</evidence>
<feature type="transmembrane region" description="Helical" evidence="1">
    <location>
        <begin position="6"/>
        <end position="29"/>
    </location>
</feature>
<dbReference type="AlphaFoldDB" id="A0A3N4LVZ5"/>
<keyword evidence="1" id="KW-0812">Transmembrane</keyword>
<organism evidence="2 3">
    <name type="scientific">Terfezia boudieri ATCC MYA-4762</name>
    <dbReference type="NCBI Taxonomy" id="1051890"/>
    <lineage>
        <taxon>Eukaryota</taxon>
        <taxon>Fungi</taxon>
        <taxon>Dikarya</taxon>
        <taxon>Ascomycota</taxon>
        <taxon>Pezizomycotina</taxon>
        <taxon>Pezizomycetes</taxon>
        <taxon>Pezizales</taxon>
        <taxon>Pezizaceae</taxon>
        <taxon>Terfezia</taxon>
    </lineage>
</organism>
<protein>
    <submittedName>
        <fullName evidence="2">Uncharacterized protein</fullName>
    </submittedName>
</protein>
<dbReference type="EMBL" id="ML121532">
    <property type="protein sequence ID" value="RPB27083.1"/>
    <property type="molecule type" value="Genomic_DNA"/>
</dbReference>
<dbReference type="InParanoid" id="A0A3N4LVZ5"/>
<keyword evidence="1" id="KW-1133">Transmembrane helix</keyword>
<feature type="transmembrane region" description="Helical" evidence="1">
    <location>
        <begin position="41"/>
        <end position="58"/>
    </location>
</feature>
<reference evidence="2 3" key="1">
    <citation type="journal article" date="2018" name="Nat. Ecol. Evol.">
        <title>Pezizomycetes genomes reveal the molecular basis of ectomycorrhizal truffle lifestyle.</title>
        <authorList>
            <person name="Murat C."/>
            <person name="Payen T."/>
            <person name="Noel B."/>
            <person name="Kuo A."/>
            <person name="Morin E."/>
            <person name="Chen J."/>
            <person name="Kohler A."/>
            <person name="Krizsan K."/>
            <person name="Balestrini R."/>
            <person name="Da Silva C."/>
            <person name="Montanini B."/>
            <person name="Hainaut M."/>
            <person name="Levati E."/>
            <person name="Barry K.W."/>
            <person name="Belfiori B."/>
            <person name="Cichocki N."/>
            <person name="Clum A."/>
            <person name="Dockter R.B."/>
            <person name="Fauchery L."/>
            <person name="Guy J."/>
            <person name="Iotti M."/>
            <person name="Le Tacon F."/>
            <person name="Lindquist E.A."/>
            <person name="Lipzen A."/>
            <person name="Malagnac F."/>
            <person name="Mello A."/>
            <person name="Molinier V."/>
            <person name="Miyauchi S."/>
            <person name="Poulain J."/>
            <person name="Riccioni C."/>
            <person name="Rubini A."/>
            <person name="Sitrit Y."/>
            <person name="Splivallo R."/>
            <person name="Traeger S."/>
            <person name="Wang M."/>
            <person name="Zifcakova L."/>
            <person name="Wipf D."/>
            <person name="Zambonelli A."/>
            <person name="Paolocci F."/>
            <person name="Nowrousian M."/>
            <person name="Ottonello S."/>
            <person name="Baldrian P."/>
            <person name="Spatafora J.W."/>
            <person name="Henrissat B."/>
            <person name="Nagy L.G."/>
            <person name="Aury J.M."/>
            <person name="Wincker P."/>
            <person name="Grigoriev I.V."/>
            <person name="Bonfante P."/>
            <person name="Martin F.M."/>
        </authorList>
    </citation>
    <scope>NUCLEOTIDE SEQUENCE [LARGE SCALE GENOMIC DNA]</scope>
    <source>
        <strain evidence="2 3">ATCC MYA-4762</strain>
    </source>
</reference>
<keyword evidence="1" id="KW-0472">Membrane</keyword>
<gene>
    <name evidence="2" type="ORF">L211DRAFT_606410</name>
</gene>
<proteinExistence type="predicted"/>
<name>A0A3N4LVZ5_9PEZI</name>
<keyword evidence="3" id="KW-1185">Reference proteome</keyword>
<sequence length="136" mass="15285">MGINLTRGIRLFGCLYFVCSVCSFCRGIYIKCTSTSNSHKVIGLFVPVICLLNPWLEYFPCNALAYCNKAIHTVLASTYISPFFACLFGLLIAFFNRKLHRPFHRIDLQIAGNGICMGIHGFYLMRFSSPNNIGAK</sequence>
<dbReference type="Proteomes" id="UP000267821">
    <property type="component" value="Unassembled WGS sequence"/>
</dbReference>
<evidence type="ECO:0000256" key="1">
    <source>
        <dbReference type="SAM" id="Phobius"/>
    </source>
</evidence>
<evidence type="ECO:0000313" key="3">
    <source>
        <dbReference type="Proteomes" id="UP000267821"/>
    </source>
</evidence>
<accession>A0A3N4LVZ5</accession>